<feature type="domain" description="RecX third three-helical" evidence="7">
    <location>
        <begin position="152"/>
        <end position="202"/>
    </location>
</feature>
<dbReference type="GO" id="GO:0005737">
    <property type="term" value="C:cytoplasm"/>
    <property type="evidence" value="ECO:0007669"/>
    <property type="project" value="UniProtKB-SubCell"/>
</dbReference>
<protein>
    <recommendedName>
        <fullName evidence="3 5">Regulatory protein RecX</fullName>
    </recommendedName>
</protein>
<evidence type="ECO:0000313" key="9">
    <source>
        <dbReference type="EMBL" id="RAQ96664.1"/>
    </source>
</evidence>
<dbReference type="GO" id="GO:0006282">
    <property type="term" value="P:regulation of DNA repair"/>
    <property type="evidence" value="ECO:0007669"/>
    <property type="project" value="UniProtKB-UniRule"/>
</dbReference>
<dbReference type="Pfam" id="PF21981">
    <property type="entry name" value="RecX_HTH3"/>
    <property type="match status" value="1"/>
</dbReference>
<evidence type="ECO:0000256" key="1">
    <source>
        <dbReference type="ARBA" id="ARBA00004496"/>
    </source>
</evidence>
<dbReference type="Gene3D" id="1.10.10.10">
    <property type="entry name" value="Winged helix-like DNA-binding domain superfamily/Winged helix DNA-binding domain"/>
    <property type="match status" value="3"/>
</dbReference>
<comment type="function">
    <text evidence="5">Modulates RecA activity.</text>
</comment>
<dbReference type="Pfam" id="PF21982">
    <property type="entry name" value="RecX_HTH1"/>
    <property type="match status" value="1"/>
</dbReference>
<reference evidence="9 10" key="1">
    <citation type="submission" date="2016-08" db="EMBL/GenBank/DDBJ databases">
        <title>Analysis of Carbohydrate Active Enzymes in Thermogemmatispora T81 Reveals Carbohydrate Degradation Ability.</title>
        <authorList>
            <person name="Tomazini A."/>
            <person name="Lal S."/>
            <person name="Stott M."/>
            <person name="Henrissat B."/>
            <person name="Polikarpov I."/>
            <person name="Sparling R."/>
            <person name="Levin D.B."/>
        </authorList>
    </citation>
    <scope>NUCLEOTIDE SEQUENCE [LARGE SCALE GENOMIC DNA]</scope>
    <source>
        <strain evidence="9 10">T81</strain>
    </source>
</reference>
<comment type="subcellular location">
    <subcellularLocation>
        <location evidence="1 5">Cytoplasm</location>
    </subcellularLocation>
</comment>
<dbReference type="InterPro" id="IPR053924">
    <property type="entry name" value="RecX_HTH_2nd"/>
</dbReference>
<dbReference type="OrthoDB" id="5421057at2"/>
<evidence type="ECO:0000313" key="10">
    <source>
        <dbReference type="Proteomes" id="UP000248706"/>
    </source>
</evidence>
<name>A0A328VNF8_9CHLR</name>
<evidence type="ECO:0000259" key="8">
    <source>
        <dbReference type="Pfam" id="PF21982"/>
    </source>
</evidence>
<evidence type="ECO:0000256" key="3">
    <source>
        <dbReference type="ARBA" id="ARBA00018111"/>
    </source>
</evidence>
<dbReference type="EMBL" id="MCIF01000002">
    <property type="protein sequence ID" value="RAQ96664.1"/>
    <property type="molecule type" value="Genomic_DNA"/>
</dbReference>
<feature type="domain" description="RecX second three-helical" evidence="6">
    <location>
        <begin position="107"/>
        <end position="147"/>
    </location>
</feature>
<gene>
    <name evidence="5" type="primary">recX</name>
    <name evidence="9" type="ORF">A4R35_14060</name>
</gene>
<comment type="caution">
    <text evidence="9">The sequence shown here is derived from an EMBL/GenBank/DDBJ whole genome shotgun (WGS) entry which is preliminary data.</text>
</comment>
<comment type="similarity">
    <text evidence="2 5">Belongs to the RecX family.</text>
</comment>
<accession>A0A328VNF8</accession>
<dbReference type="AlphaFoldDB" id="A0A328VNF8"/>
<dbReference type="InterPro" id="IPR036388">
    <property type="entry name" value="WH-like_DNA-bd_sf"/>
</dbReference>
<dbReference type="PANTHER" id="PTHR33602">
    <property type="entry name" value="REGULATORY PROTEIN RECX FAMILY PROTEIN"/>
    <property type="match status" value="1"/>
</dbReference>
<dbReference type="HAMAP" id="MF_01114">
    <property type="entry name" value="RecX"/>
    <property type="match status" value="1"/>
</dbReference>
<organism evidence="9 10">
    <name type="scientific">Thermogemmatispora tikiterensis</name>
    <dbReference type="NCBI Taxonomy" id="1825093"/>
    <lineage>
        <taxon>Bacteria</taxon>
        <taxon>Bacillati</taxon>
        <taxon>Chloroflexota</taxon>
        <taxon>Ktedonobacteria</taxon>
        <taxon>Thermogemmatisporales</taxon>
        <taxon>Thermogemmatisporaceae</taxon>
        <taxon>Thermogemmatispora</taxon>
    </lineage>
</organism>
<evidence type="ECO:0000256" key="4">
    <source>
        <dbReference type="ARBA" id="ARBA00022490"/>
    </source>
</evidence>
<evidence type="ECO:0000256" key="5">
    <source>
        <dbReference type="HAMAP-Rule" id="MF_01114"/>
    </source>
</evidence>
<dbReference type="InterPro" id="IPR053926">
    <property type="entry name" value="RecX_HTH_1st"/>
</dbReference>
<feature type="domain" description="RecX first three-helical" evidence="8">
    <location>
        <begin position="61"/>
        <end position="100"/>
    </location>
</feature>
<keyword evidence="4 5" id="KW-0963">Cytoplasm</keyword>
<dbReference type="Pfam" id="PF02631">
    <property type="entry name" value="RecX_HTH2"/>
    <property type="match status" value="1"/>
</dbReference>
<sequence length="227" mass="25846">MQITAIEPQANKNEQVNLFVDGQRLLTVNILVVERLGLAVGQELSPELLARLRREAALQQALDRALNYLSFRPRSRQEVHRYLRRRGVAPDLIEAVLERLTELGLVDDRAFATFWVESRERFHPEGARALQSELRARGVAPEIAAEVVRQEDDEERALQAGRKKVRVLLRGGAAKNYEAFRNQLGAFLLRRGFSYETAKRVVRQLWHESRTSAADVDPADPADEPMD</sequence>
<evidence type="ECO:0000259" key="6">
    <source>
        <dbReference type="Pfam" id="PF02631"/>
    </source>
</evidence>
<proteinExistence type="inferred from homology"/>
<keyword evidence="10" id="KW-1185">Reference proteome</keyword>
<evidence type="ECO:0000259" key="7">
    <source>
        <dbReference type="Pfam" id="PF21981"/>
    </source>
</evidence>
<dbReference type="RefSeq" id="WP_112430424.1">
    <property type="nucleotide sequence ID" value="NZ_MCIF01000002.1"/>
</dbReference>
<dbReference type="PANTHER" id="PTHR33602:SF1">
    <property type="entry name" value="REGULATORY PROTEIN RECX FAMILY PROTEIN"/>
    <property type="match status" value="1"/>
</dbReference>
<dbReference type="InterPro" id="IPR003783">
    <property type="entry name" value="Regulatory_RecX"/>
</dbReference>
<evidence type="ECO:0000256" key="2">
    <source>
        <dbReference type="ARBA" id="ARBA00009695"/>
    </source>
</evidence>
<dbReference type="Proteomes" id="UP000248706">
    <property type="component" value="Unassembled WGS sequence"/>
</dbReference>
<dbReference type="InterPro" id="IPR053925">
    <property type="entry name" value="RecX_HTH_3rd"/>
</dbReference>